<dbReference type="InterPro" id="IPR005467">
    <property type="entry name" value="His_kinase_dom"/>
</dbReference>
<dbReference type="EMBL" id="MTBC01000001">
    <property type="protein sequence ID" value="OQD44329.1"/>
    <property type="molecule type" value="Genomic_DNA"/>
</dbReference>
<dbReference type="Gene3D" id="3.30.565.10">
    <property type="entry name" value="Histidine kinase-like ATPase, C-terminal domain"/>
    <property type="match status" value="1"/>
</dbReference>
<dbReference type="OrthoDB" id="5522855at2"/>
<dbReference type="RefSeq" id="WP_080317843.1">
    <property type="nucleotide sequence ID" value="NZ_MTBC01000001.1"/>
</dbReference>
<name>A0A1V6LW14_9FLAO</name>
<dbReference type="InterPro" id="IPR001610">
    <property type="entry name" value="PAC"/>
</dbReference>
<evidence type="ECO:0000259" key="7">
    <source>
        <dbReference type="PROSITE" id="PS50113"/>
    </source>
</evidence>
<organism evidence="8 9">
    <name type="scientific">Croceivirga radicis</name>
    <dbReference type="NCBI Taxonomy" id="1929488"/>
    <lineage>
        <taxon>Bacteria</taxon>
        <taxon>Pseudomonadati</taxon>
        <taxon>Bacteroidota</taxon>
        <taxon>Flavobacteriia</taxon>
        <taxon>Flavobacteriales</taxon>
        <taxon>Flavobacteriaceae</taxon>
        <taxon>Croceivirga</taxon>
    </lineage>
</organism>
<proteinExistence type="predicted"/>
<dbReference type="Pfam" id="PF08447">
    <property type="entry name" value="PAS_3"/>
    <property type="match status" value="1"/>
</dbReference>
<dbReference type="SMART" id="SM00086">
    <property type="entry name" value="PAC"/>
    <property type="match status" value="2"/>
</dbReference>
<dbReference type="PROSITE" id="PS50113">
    <property type="entry name" value="PAC"/>
    <property type="match status" value="1"/>
</dbReference>
<evidence type="ECO:0000256" key="5">
    <source>
        <dbReference type="ARBA" id="ARBA00022777"/>
    </source>
</evidence>
<evidence type="ECO:0000259" key="6">
    <source>
        <dbReference type="PROSITE" id="PS50109"/>
    </source>
</evidence>
<evidence type="ECO:0000313" key="8">
    <source>
        <dbReference type="EMBL" id="OQD44329.1"/>
    </source>
</evidence>
<dbReference type="PANTHER" id="PTHR43304">
    <property type="entry name" value="PHYTOCHROME-LIKE PROTEIN CPH1"/>
    <property type="match status" value="1"/>
</dbReference>
<dbReference type="InterPro" id="IPR036890">
    <property type="entry name" value="HATPase_C_sf"/>
</dbReference>
<feature type="domain" description="Histidine kinase" evidence="6">
    <location>
        <begin position="392"/>
        <end position="606"/>
    </location>
</feature>
<dbReference type="InterPro" id="IPR000700">
    <property type="entry name" value="PAS-assoc_C"/>
</dbReference>
<dbReference type="InterPro" id="IPR013655">
    <property type="entry name" value="PAS_fold_3"/>
</dbReference>
<dbReference type="SUPFAM" id="SSF55785">
    <property type="entry name" value="PYP-like sensor domain (PAS domain)"/>
    <property type="match status" value="2"/>
</dbReference>
<dbReference type="PANTHER" id="PTHR43304:SF1">
    <property type="entry name" value="PAC DOMAIN-CONTAINING PROTEIN"/>
    <property type="match status" value="1"/>
</dbReference>
<dbReference type="SUPFAM" id="SSF55874">
    <property type="entry name" value="ATPase domain of HSP90 chaperone/DNA topoisomerase II/histidine kinase"/>
    <property type="match status" value="1"/>
</dbReference>
<dbReference type="InterPro" id="IPR003594">
    <property type="entry name" value="HATPase_dom"/>
</dbReference>
<dbReference type="CDD" id="cd00130">
    <property type="entry name" value="PAS"/>
    <property type="match status" value="1"/>
</dbReference>
<dbReference type="InterPro" id="IPR052162">
    <property type="entry name" value="Sensor_kinase/Photoreceptor"/>
</dbReference>
<dbReference type="Gene3D" id="2.10.70.100">
    <property type="match status" value="1"/>
</dbReference>
<feature type="domain" description="PAC" evidence="7">
    <location>
        <begin position="322"/>
        <end position="374"/>
    </location>
</feature>
<dbReference type="EC" id="2.7.13.3" evidence="2"/>
<protein>
    <recommendedName>
        <fullName evidence="2">histidine kinase</fullName>
        <ecNumber evidence="2">2.7.13.3</ecNumber>
    </recommendedName>
</protein>
<accession>A0A1V6LW14</accession>
<evidence type="ECO:0000256" key="2">
    <source>
        <dbReference type="ARBA" id="ARBA00012438"/>
    </source>
</evidence>
<reference evidence="8 9" key="1">
    <citation type="submission" date="2016-12" db="EMBL/GenBank/DDBJ databases">
        <authorList>
            <person name="Song W.-J."/>
            <person name="Kurnit D.M."/>
        </authorList>
    </citation>
    <scope>NUCLEOTIDE SEQUENCE [LARGE SCALE GENOMIC DNA]</scope>
    <source>
        <strain evidence="8 9">HSG9</strain>
    </source>
</reference>
<dbReference type="AlphaFoldDB" id="A0A1V6LW14"/>
<comment type="caution">
    <text evidence="8">The sequence shown here is derived from an EMBL/GenBank/DDBJ whole genome shotgun (WGS) entry which is preliminary data.</text>
</comment>
<dbReference type="InterPro" id="IPR035965">
    <property type="entry name" value="PAS-like_dom_sf"/>
</dbReference>
<evidence type="ECO:0000256" key="4">
    <source>
        <dbReference type="ARBA" id="ARBA00022679"/>
    </source>
</evidence>
<dbReference type="SMART" id="SM00387">
    <property type="entry name" value="HATPase_c"/>
    <property type="match status" value="1"/>
</dbReference>
<comment type="catalytic activity">
    <reaction evidence="1">
        <text>ATP + protein L-histidine = ADP + protein N-phospho-L-histidine.</text>
        <dbReference type="EC" id="2.7.13.3"/>
    </reaction>
</comment>
<dbReference type="Proteomes" id="UP000191680">
    <property type="component" value="Unassembled WGS sequence"/>
</dbReference>
<keyword evidence="9" id="KW-1185">Reference proteome</keyword>
<dbReference type="PRINTS" id="PR00344">
    <property type="entry name" value="BCTRLSENSOR"/>
</dbReference>
<dbReference type="InterPro" id="IPR000014">
    <property type="entry name" value="PAS"/>
</dbReference>
<dbReference type="InterPro" id="IPR004358">
    <property type="entry name" value="Sig_transdc_His_kin-like_C"/>
</dbReference>
<gene>
    <name evidence="8" type="ORF">BUL40_01900</name>
</gene>
<keyword evidence="4" id="KW-0808">Transferase</keyword>
<evidence type="ECO:0000256" key="1">
    <source>
        <dbReference type="ARBA" id="ARBA00000085"/>
    </source>
</evidence>
<dbReference type="Pfam" id="PF02518">
    <property type="entry name" value="HATPase_c"/>
    <property type="match status" value="1"/>
</dbReference>
<evidence type="ECO:0000256" key="3">
    <source>
        <dbReference type="ARBA" id="ARBA00022553"/>
    </source>
</evidence>
<dbReference type="PROSITE" id="PS50109">
    <property type="entry name" value="HIS_KIN"/>
    <property type="match status" value="1"/>
</dbReference>
<keyword evidence="5" id="KW-0418">Kinase</keyword>
<dbReference type="GO" id="GO:0004673">
    <property type="term" value="F:protein histidine kinase activity"/>
    <property type="evidence" value="ECO:0007669"/>
    <property type="project" value="UniProtKB-EC"/>
</dbReference>
<evidence type="ECO:0000313" key="9">
    <source>
        <dbReference type="Proteomes" id="UP000191680"/>
    </source>
</evidence>
<keyword evidence="3" id="KW-0597">Phosphoprotein</keyword>
<dbReference type="Gene3D" id="3.30.450.20">
    <property type="entry name" value="PAS domain"/>
    <property type="match status" value="2"/>
</dbReference>
<sequence length="606" mass="69601">MQVKTQNTLFKDLPISALILNDRFEIESYSEHLVHEFLPKKTELTGKHIAEAIPFLPSLFFTAINDCFVYKCGDENPAVQYVNYRNDIQWLKWRITPRIKEDKTINLLVYLEEVSKLKQMEDFFTRVEEVALVGGWQLNIKTSELFWTDVTKLIHEVPNHYAPQLKEGLKFYKEGEHRQRIQQLVDNAIKYGISYNEELIIVTAKGNEKWVRAKGETDFVNGECVRLFGTFQDIDKEKRSEIAMERTSNRLQTATSSGRIGIWEYEFDTGKIIWDKNMYSLFGINPKSFVPHYTTWENTLHPEDKERIIKDLQLAKQGIKPFNTEYRIIAKYNRVRHLKAQGTIVYGGKGEPTKMIGSNWDITESKENEARLKQLLKVTTSQNEGLLNFAHIVSHNLRSHASNIAMLSNFLDDDLKDSGANSESLQLLKTAAKNLNETIVHLNEVVEVKTNATEKLKNIAVKPILENVLESIDVSVKDANTKLTHNLTDNTKVPAVAAYLDSILLNLISNSIRYKHPERDLKLNIEFTTNKDGKILSIKDNGIGINLKKHRKKLFGMYKTFHDHSEARGIGLFISKNQMESMNGEISVESKEGVGSTFHLTFYNNK</sequence>